<dbReference type="PROSITE" id="PS01050">
    <property type="entry name" value="YJEF_C_2"/>
    <property type="match status" value="1"/>
</dbReference>
<evidence type="ECO:0000256" key="17">
    <source>
        <dbReference type="HAMAP-Rule" id="MF_01965"/>
    </source>
</evidence>
<evidence type="ECO:0000256" key="6">
    <source>
        <dbReference type="ARBA" id="ARBA00022741"/>
    </source>
</evidence>
<feature type="binding site" evidence="18">
    <location>
        <position position="58"/>
    </location>
    <ligand>
        <name>K(+)</name>
        <dbReference type="ChEBI" id="CHEBI:29103"/>
    </ligand>
</feature>
<dbReference type="Pfam" id="PF03853">
    <property type="entry name" value="YjeF_N"/>
    <property type="match status" value="1"/>
</dbReference>
<comment type="function">
    <text evidence="18">Catalyzes the epimerization of the S- and R-forms of NAD(P)HX, a damaged form of NAD(P)H that is a result of enzymatic or heat-dependent hydration. This is a prerequisite for the S-specific NAD(P)H-hydrate dehydratase to allow the repair of both epimers of NAD(P)HX.</text>
</comment>
<comment type="function">
    <text evidence="14 19">Bifunctional enzyme that catalyzes the epimerization of the S- and R-forms of NAD(P)HX and the dehydration of the S-form of NAD(P)HX at the expense of ADP, which is converted to AMP. This allows the repair of both epimers of NAD(P)HX, a damaged form of NAD(P)H that is a result of enzymatic or heat-dependent hydration.</text>
</comment>
<comment type="subunit">
    <text evidence="17">Homotetramer.</text>
</comment>
<gene>
    <name evidence="18" type="primary">nnrE</name>
    <name evidence="17" type="synonym">nnrD</name>
    <name evidence="22" type="ORF">PRVXT_002738</name>
</gene>
<evidence type="ECO:0000256" key="5">
    <source>
        <dbReference type="ARBA" id="ARBA00022723"/>
    </source>
</evidence>
<feature type="binding site" evidence="17">
    <location>
        <position position="329"/>
    </location>
    <ligand>
        <name>(6S)-NADPHX</name>
        <dbReference type="ChEBI" id="CHEBI:64076"/>
    </ligand>
</feature>
<dbReference type="EMBL" id="CP158367">
    <property type="protein sequence ID" value="XBX74680.1"/>
    <property type="molecule type" value="Genomic_DNA"/>
</dbReference>
<keyword evidence="12 17" id="KW-0456">Lyase</keyword>
<keyword evidence="5 18" id="KW-0479">Metal-binding</keyword>
<evidence type="ECO:0000256" key="14">
    <source>
        <dbReference type="ARBA" id="ARBA00025153"/>
    </source>
</evidence>
<feature type="binding site" evidence="17">
    <location>
        <position position="377"/>
    </location>
    <ligand>
        <name>(6S)-NADPHX</name>
        <dbReference type="ChEBI" id="CHEBI:64076"/>
    </ligand>
</feature>
<keyword evidence="13" id="KW-0511">Multifunctional enzyme</keyword>
<evidence type="ECO:0000256" key="15">
    <source>
        <dbReference type="ARBA" id="ARBA00048238"/>
    </source>
</evidence>
<feature type="binding site" evidence="18">
    <location>
        <position position="160"/>
    </location>
    <ligand>
        <name>(6S)-NADPHX</name>
        <dbReference type="ChEBI" id="CHEBI:64076"/>
    </ligand>
</feature>
<dbReference type="InterPro" id="IPR000631">
    <property type="entry name" value="CARKD"/>
</dbReference>
<feature type="binding site" evidence="17">
    <location>
        <begin position="414"/>
        <end position="418"/>
    </location>
    <ligand>
        <name>AMP</name>
        <dbReference type="ChEBI" id="CHEBI:456215"/>
    </ligand>
</feature>
<comment type="cofactor">
    <cofactor evidence="17">
        <name>Mg(2+)</name>
        <dbReference type="ChEBI" id="CHEBI:18420"/>
    </cofactor>
</comment>
<keyword evidence="7 17" id="KW-0067">ATP-binding</keyword>
<dbReference type="InterPro" id="IPR030677">
    <property type="entry name" value="Nnr"/>
</dbReference>
<sequence length="505" mass="54780">MKLASSENIRFIDKEIEYKHNTPSIVLMENAGRSIAEKMTQLFSKQSKICVLVGSGNNGGDGLVVARHLLNNGCQKVHVVICSTSLSKDGQTNYDILKTYRDVEIYTIKTLEKAKKILWSSEVIIDSLLGIGVNKEVTGIYAEIIDLINQKKDAKVISVDIPSGLKACGSLSKWPTVKADHTITLEFPKENMLIYPHKKVVGKLHVVDIGIPKMVRDRVRPSSYQVTANFVKKLLPKHREDSHKGDYGTGIVLGGNTNMAGAVKLSSLAAVRMGIGVLHTIVPNEIKNTVQNYMPENITWAIDYSKSRSSLNDTAKVLTKSDAMALGMGMGTKSNDQFFEKLILSYKKPLVVDGDGLNLLSKLPKGVIKSNWVLTPHPKEMSRLTGLEVSDIVENPVEVCKHYSKQFNCTLVLKGASTVICSPKGIAFINTSGNKSLSKGGSGDVLTGVILSLICAGATPLAAAISGVYIHGLSSDLLLESQNYRGILPSDVANHLPKAINSITQ</sequence>
<dbReference type="Pfam" id="PF01256">
    <property type="entry name" value="Carb_kinase"/>
    <property type="match status" value="1"/>
</dbReference>
<dbReference type="PANTHER" id="PTHR12592">
    <property type="entry name" value="ATP-DEPENDENT (S)-NAD(P)H-HYDRATE DEHYDRATASE FAMILY MEMBER"/>
    <property type="match status" value="1"/>
</dbReference>
<feature type="binding site" evidence="17">
    <location>
        <position position="443"/>
    </location>
    <ligand>
        <name>AMP</name>
        <dbReference type="ChEBI" id="CHEBI:456215"/>
    </ligand>
</feature>
<evidence type="ECO:0000256" key="16">
    <source>
        <dbReference type="ARBA" id="ARBA00049209"/>
    </source>
</evidence>
<evidence type="ECO:0000259" key="20">
    <source>
        <dbReference type="PROSITE" id="PS51383"/>
    </source>
</evidence>
<evidence type="ECO:0000256" key="1">
    <source>
        <dbReference type="ARBA" id="ARBA00000013"/>
    </source>
</evidence>
<dbReference type="Gene3D" id="3.40.50.10260">
    <property type="entry name" value="YjeF N-terminal domain"/>
    <property type="match status" value="1"/>
</dbReference>
<reference evidence="22" key="2">
    <citation type="submission" date="2024-06" db="EMBL/GenBank/DDBJ databases">
        <authorList>
            <person name="Petrova K.O."/>
            <person name="Toshchakov S.V."/>
            <person name="Boltjanskaja Y.V."/>
            <person name="Kevbrin V."/>
        </authorList>
    </citation>
    <scope>NUCLEOTIDE SEQUENCE</scope>
    <source>
        <strain evidence="22">Z-910T</strain>
    </source>
</reference>
<protein>
    <recommendedName>
        <fullName evidence="19">Bifunctional NAD(P)H-hydrate repair enzyme</fullName>
    </recommendedName>
    <alternativeName>
        <fullName evidence="19">Nicotinamide nucleotide repair protein</fullName>
    </alternativeName>
    <domain>
        <recommendedName>
            <fullName evidence="19">ADP-dependent (S)-NAD(P)H-hydrate dehydratase</fullName>
            <ecNumber evidence="19">4.2.1.136</ecNumber>
        </recommendedName>
        <alternativeName>
            <fullName evidence="19">ADP-dependent NAD(P)HX dehydratase</fullName>
        </alternativeName>
    </domain>
    <domain>
        <recommendedName>
            <fullName evidence="19">NAD(P)H-hydrate epimerase</fullName>
            <ecNumber evidence="19">5.1.99.6</ecNumber>
        </recommendedName>
    </domain>
</protein>
<feature type="binding site" evidence="18">
    <location>
        <position position="141"/>
    </location>
    <ligand>
        <name>(6S)-NADPHX</name>
        <dbReference type="ChEBI" id="CHEBI:64076"/>
    </ligand>
</feature>
<dbReference type="CDD" id="cd01171">
    <property type="entry name" value="YXKO-related"/>
    <property type="match status" value="1"/>
</dbReference>
<feature type="binding site" evidence="17">
    <location>
        <position position="444"/>
    </location>
    <ligand>
        <name>(6S)-NADPHX</name>
        <dbReference type="ChEBI" id="CHEBI:64076"/>
    </ligand>
</feature>
<evidence type="ECO:0000256" key="8">
    <source>
        <dbReference type="ARBA" id="ARBA00022857"/>
    </source>
</evidence>
<feature type="binding site" evidence="18">
    <location>
        <begin position="130"/>
        <end position="136"/>
    </location>
    <ligand>
        <name>(6S)-NADPHX</name>
        <dbReference type="ChEBI" id="CHEBI:64076"/>
    </ligand>
</feature>
<dbReference type="HAMAP" id="MF_01966">
    <property type="entry name" value="NADHX_epimerase"/>
    <property type="match status" value="1"/>
</dbReference>
<feature type="domain" description="YjeF C-terminal" evidence="20">
    <location>
        <begin position="227"/>
        <end position="503"/>
    </location>
</feature>
<dbReference type="InterPro" id="IPR017953">
    <property type="entry name" value="Carbohydrate_kinase_pred_CS"/>
</dbReference>
<comment type="catalytic activity">
    <reaction evidence="1 18 19">
        <text>(6R)-NADHX = (6S)-NADHX</text>
        <dbReference type="Rhea" id="RHEA:32215"/>
        <dbReference type="ChEBI" id="CHEBI:64074"/>
        <dbReference type="ChEBI" id="CHEBI:64075"/>
        <dbReference type="EC" id="5.1.99.6"/>
    </reaction>
</comment>
<keyword evidence="10 17" id="KW-0520">NAD</keyword>
<dbReference type="SUPFAM" id="SSF64153">
    <property type="entry name" value="YjeF N-terminal domain-like"/>
    <property type="match status" value="1"/>
</dbReference>
<dbReference type="GO" id="GO:0005524">
    <property type="term" value="F:ATP binding"/>
    <property type="evidence" value="ECO:0007669"/>
    <property type="project" value="UniProtKB-UniRule"/>
</dbReference>
<dbReference type="GO" id="GO:0052855">
    <property type="term" value="F:ADP-dependent NAD(P)H-hydrate dehydratase activity"/>
    <property type="evidence" value="ECO:0007669"/>
    <property type="project" value="UniProtKB-UniRule"/>
</dbReference>
<evidence type="ECO:0000256" key="2">
    <source>
        <dbReference type="ARBA" id="ARBA00000909"/>
    </source>
</evidence>
<name>A0AAU7VKU5_9FIRM</name>
<dbReference type="InterPro" id="IPR004443">
    <property type="entry name" value="YjeF_N_dom"/>
</dbReference>
<dbReference type="PROSITE" id="PS51385">
    <property type="entry name" value="YJEF_N"/>
    <property type="match status" value="1"/>
</dbReference>
<evidence type="ECO:0000313" key="22">
    <source>
        <dbReference type="EMBL" id="XBX74680.1"/>
    </source>
</evidence>
<comment type="similarity">
    <text evidence="3 19">In the N-terminal section; belongs to the NnrE/AIBP family.</text>
</comment>
<dbReference type="HAMAP" id="MF_01965">
    <property type="entry name" value="NADHX_dehydratase"/>
    <property type="match status" value="1"/>
</dbReference>
<comment type="catalytic activity">
    <reaction evidence="2 18 19">
        <text>(6R)-NADPHX = (6S)-NADPHX</text>
        <dbReference type="Rhea" id="RHEA:32227"/>
        <dbReference type="ChEBI" id="CHEBI:64076"/>
        <dbReference type="ChEBI" id="CHEBI:64077"/>
        <dbReference type="EC" id="5.1.99.6"/>
    </reaction>
</comment>
<dbReference type="PANTHER" id="PTHR12592:SF0">
    <property type="entry name" value="ATP-DEPENDENT (S)-NAD(P)H-HYDRATE DEHYDRATASE"/>
    <property type="match status" value="1"/>
</dbReference>
<feature type="binding site" evidence="17">
    <location>
        <position position="262"/>
    </location>
    <ligand>
        <name>(6S)-NADPHX</name>
        <dbReference type="ChEBI" id="CHEBI:64076"/>
    </ligand>
</feature>
<feature type="binding site" evidence="18">
    <location>
        <position position="126"/>
    </location>
    <ligand>
        <name>K(+)</name>
        <dbReference type="ChEBI" id="CHEBI:29103"/>
    </ligand>
</feature>
<dbReference type="RefSeq" id="WP_350343429.1">
    <property type="nucleotide sequence ID" value="NZ_CP158367.1"/>
</dbReference>
<dbReference type="GO" id="GO:0046496">
    <property type="term" value="P:nicotinamide nucleotide metabolic process"/>
    <property type="evidence" value="ECO:0007669"/>
    <property type="project" value="UniProtKB-UniRule"/>
</dbReference>
<dbReference type="EC" id="5.1.99.6" evidence="19"/>
<feature type="binding site" evidence="18">
    <location>
        <position position="163"/>
    </location>
    <ligand>
        <name>K(+)</name>
        <dbReference type="ChEBI" id="CHEBI:29103"/>
    </ligand>
</feature>
<feature type="binding site" evidence="18">
    <location>
        <begin position="57"/>
        <end position="61"/>
    </location>
    <ligand>
        <name>(6S)-NADPHX</name>
        <dbReference type="ChEBI" id="CHEBI:64076"/>
    </ligand>
</feature>
<evidence type="ECO:0000256" key="11">
    <source>
        <dbReference type="ARBA" id="ARBA00023235"/>
    </source>
</evidence>
<evidence type="ECO:0000256" key="3">
    <source>
        <dbReference type="ARBA" id="ARBA00006001"/>
    </source>
</evidence>
<comment type="similarity">
    <text evidence="18">Belongs to the NnrE/AIBP family.</text>
</comment>
<comment type="similarity">
    <text evidence="4 19">In the C-terminal section; belongs to the NnrD/CARKD family.</text>
</comment>
<evidence type="ECO:0000256" key="13">
    <source>
        <dbReference type="ARBA" id="ARBA00023268"/>
    </source>
</evidence>
<comment type="cofactor">
    <cofactor evidence="18 19">
        <name>K(+)</name>
        <dbReference type="ChEBI" id="CHEBI:29103"/>
    </cofactor>
    <text evidence="18 19">Binds 1 potassium ion per subunit.</text>
</comment>
<evidence type="ECO:0000256" key="10">
    <source>
        <dbReference type="ARBA" id="ARBA00023027"/>
    </source>
</evidence>
<keyword evidence="9 18" id="KW-0630">Potassium</keyword>
<comment type="similarity">
    <text evidence="17">Belongs to the NnrD/CARKD family.</text>
</comment>
<evidence type="ECO:0000256" key="9">
    <source>
        <dbReference type="ARBA" id="ARBA00022958"/>
    </source>
</evidence>
<dbReference type="InterPro" id="IPR036652">
    <property type="entry name" value="YjeF_N_dom_sf"/>
</dbReference>
<feature type="domain" description="YjeF N-terminal" evidence="21">
    <location>
        <begin position="9"/>
        <end position="217"/>
    </location>
</feature>
<dbReference type="AlphaFoldDB" id="A0AAU7VKU5"/>
<reference evidence="22" key="1">
    <citation type="journal article" date="2013" name="Extremophiles">
        <title>Proteinivorax tanatarense gen. nov., sp. nov., an anaerobic, haloalkaliphilic, proteolytic bacterium isolated from a decaying algal bloom, and proposal of Proteinivoraceae fam. nov.</title>
        <authorList>
            <person name="Kevbrin V."/>
            <person name="Boltyanskaya Y."/>
            <person name="Zhilina T."/>
            <person name="Kolganova T."/>
            <person name="Lavrentjeva E."/>
            <person name="Kuznetsov B."/>
        </authorList>
    </citation>
    <scope>NUCLEOTIDE SEQUENCE</scope>
    <source>
        <strain evidence="22">Z-910T</strain>
    </source>
</reference>
<proteinExistence type="inferred from homology"/>
<keyword evidence="11 18" id="KW-0413">Isomerase</keyword>
<dbReference type="EC" id="4.2.1.136" evidence="19"/>
<dbReference type="GO" id="GO:0052856">
    <property type="term" value="F:NAD(P)HX epimerase activity"/>
    <property type="evidence" value="ECO:0007669"/>
    <property type="project" value="UniProtKB-UniRule"/>
</dbReference>
<dbReference type="PIRSF" id="PIRSF017184">
    <property type="entry name" value="Nnr"/>
    <property type="match status" value="1"/>
</dbReference>
<evidence type="ECO:0000256" key="7">
    <source>
        <dbReference type="ARBA" id="ARBA00022840"/>
    </source>
</evidence>
<keyword evidence="8 17" id="KW-0521">NADP</keyword>
<organism evidence="22">
    <name type="scientific">Proteinivorax tanatarense</name>
    <dbReference type="NCBI Taxonomy" id="1260629"/>
    <lineage>
        <taxon>Bacteria</taxon>
        <taxon>Bacillati</taxon>
        <taxon>Bacillota</taxon>
        <taxon>Clostridia</taxon>
        <taxon>Eubacteriales</taxon>
        <taxon>Proteinivoracaceae</taxon>
        <taxon>Proteinivorax</taxon>
    </lineage>
</organism>
<evidence type="ECO:0000256" key="18">
    <source>
        <dbReference type="HAMAP-Rule" id="MF_01966"/>
    </source>
</evidence>
<dbReference type="InterPro" id="IPR029056">
    <property type="entry name" value="Ribokinase-like"/>
</dbReference>
<accession>A0AAU7VKU5</accession>
<dbReference type="GO" id="GO:0046872">
    <property type="term" value="F:metal ion binding"/>
    <property type="evidence" value="ECO:0007669"/>
    <property type="project" value="UniProtKB-UniRule"/>
</dbReference>
<evidence type="ECO:0000256" key="4">
    <source>
        <dbReference type="ARBA" id="ARBA00009524"/>
    </source>
</evidence>
<dbReference type="NCBIfam" id="TIGR00196">
    <property type="entry name" value="yjeF_cterm"/>
    <property type="match status" value="1"/>
</dbReference>
<keyword evidence="6 17" id="KW-0547">Nucleotide-binding</keyword>
<evidence type="ECO:0000256" key="12">
    <source>
        <dbReference type="ARBA" id="ARBA00023239"/>
    </source>
</evidence>
<dbReference type="Gene3D" id="3.40.1190.20">
    <property type="match status" value="1"/>
</dbReference>
<dbReference type="GO" id="GO:0110051">
    <property type="term" value="P:metabolite repair"/>
    <property type="evidence" value="ECO:0007669"/>
    <property type="project" value="TreeGrafter"/>
</dbReference>
<dbReference type="SUPFAM" id="SSF53613">
    <property type="entry name" value="Ribokinase-like"/>
    <property type="match status" value="1"/>
</dbReference>
<evidence type="ECO:0000259" key="21">
    <source>
        <dbReference type="PROSITE" id="PS51385"/>
    </source>
</evidence>
<comment type="catalytic activity">
    <reaction evidence="16 17 19">
        <text>(6S)-NADPHX + ADP = AMP + phosphate + NADPH + H(+)</text>
        <dbReference type="Rhea" id="RHEA:32235"/>
        <dbReference type="ChEBI" id="CHEBI:15378"/>
        <dbReference type="ChEBI" id="CHEBI:43474"/>
        <dbReference type="ChEBI" id="CHEBI:57783"/>
        <dbReference type="ChEBI" id="CHEBI:64076"/>
        <dbReference type="ChEBI" id="CHEBI:456215"/>
        <dbReference type="ChEBI" id="CHEBI:456216"/>
        <dbReference type="EC" id="4.2.1.136"/>
    </reaction>
</comment>
<dbReference type="NCBIfam" id="TIGR00197">
    <property type="entry name" value="yjeF_nterm"/>
    <property type="match status" value="1"/>
</dbReference>
<evidence type="ECO:0000256" key="19">
    <source>
        <dbReference type="PIRNR" id="PIRNR017184"/>
    </source>
</evidence>
<comment type="function">
    <text evidence="17">Catalyzes the dehydration of the S-form of NAD(P)HX at the expense of ADP, which is converted to AMP. Together with NAD(P)HX epimerase, which catalyzes the epimerization of the S- and R-forms, the enzyme allows the repair of both epimers of NAD(P)HX, a damaged form of NAD(P)H that is a result of enzymatic or heat-dependent hydration.</text>
</comment>
<dbReference type="PROSITE" id="PS51383">
    <property type="entry name" value="YJEF_C_3"/>
    <property type="match status" value="1"/>
</dbReference>
<comment type="catalytic activity">
    <reaction evidence="15 17 19">
        <text>(6S)-NADHX + ADP = AMP + phosphate + NADH + H(+)</text>
        <dbReference type="Rhea" id="RHEA:32223"/>
        <dbReference type="ChEBI" id="CHEBI:15378"/>
        <dbReference type="ChEBI" id="CHEBI:43474"/>
        <dbReference type="ChEBI" id="CHEBI:57945"/>
        <dbReference type="ChEBI" id="CHEBI:64074"/>
        <dbReference type="ChEBI" id="CHEBI:456215"/>
        <dbReference type="ChEBI" id="CHEBI:456216"/>
        <dbReference type="EC" id="4.2.1.136"/>
    </reaction>
</comment>